<keyword evidence="1" id="KW-0175">Coiled coil</keyword>
<organism evidence="3 4">
    <name type="scientific">Thermasporomyces composti</name>
    <dbReference type="NCBI Taxonomy" id="696763"/>
    <lineage>
        <taxon>Bacteria</taxon>
        <taxon>Bacillati</taxon>
        <taxon>Actinomycetota</taxon>
        <taxon>Actinomycetes</taxon>
        <taxon>Propionibacteriales</taxon>
        <taxon>Nocardioidaceae</taxon>
        <taxon>Thermasporomyces</taxon>
    </lineage>
</organism>
<dbReference type="Proteomes" id="UP000256485">
    <property type="component" value="Unassembled WGS sequence"/>
</dbReference>
<dbReference type="AlphaFoldDB" id="A0A3D9VKF2"/>
<feature type="domain" description="Hemerythrin-like" evidence="2">
    <location>
        <begin position="12"/>
        <end position="127"/>
    </location>
</feature>
<sequence>MCEYCGCRQVEPIAQLMDEHFALLDLGGAIRRALRDKGGGAATELLQEFRELLHRHVRLEERGVFAAMKAEGEFVDQVLELEQEHDDLEQALAELDLTDGNVVEVVDRLLAELSEHIDRENLGIFPVAVVSLGATGWEIVTRAHEEQQAAAS</sequence>
<dbReference type="Pfam" id="PF01814">
    <property type="entry name" value="Hemerythrin"/>
    <property type="match status" value="1"/>
</dbReference>
<gene>
    <name evidence="3" type="ORF">DFJ64_3301</name>
</gene>
<name>A0A3D9VKF2_THECX</name>
<dbReference type="EMBL" id="QTUC01000001">
    <property type="protein sequence ID" value="REF37841.1"/>
    <property type="molecule type" value="Genomic_DNA"/>
</dbReference>
<keyword evidence="4" id="KW-1185">Reference proteome</keyword>
<dbReference type="OrthoDB" id="3381279at2"/>
<feature type="coiled-coil region" evidence="1">
    <location>
        <begin position="42"/>
        <end position="98"/>
    </location>
</feature>
<dbReference type="InterPro" id="IPR012312">
    <property type="entry name" value="Hemerythrin-like"/>
</dbReference>
<comment type="caution">
    <text evidence="3">The sequence shown here is derived from an EMBL/GenBank/DDBJ whole genome shotgun (WGS) entry which is preliminary data.</text>
</comment>
<accession>A0A3D9VKF2</accession>
<evidence type="ECO:0000313" key="4">
    <source>
        <dbReference type="Proteomes" id="UP000256485"/>
    </source>
</evidence>
<evidence type="ECO:0000256" key="1">
    <source>
        <dbReference type="SAM" id="Coils"/>
    </source>
</evidence>
<dbReference type="Gene3D" id="1.20.120.520">
    <property type="entry name" value="nmb1532 protein domain like"/>
    <property type="match status" value="1"/>
</dbReference>
<dbReference type="RefSeq" id="WP_115851232.1">
    <property type="nucleotide sequence ID" value="NZ_QTUC01000001.1"/>
</dbReference>
<evidence type="ECO:0000313" key="3">
    <source>
        <dbReference type="EMBL" id="REF37841.1"/>
    </source>
</evidence>
<proteinExistence type="predicted"/>
<reference evidence="3 4" key="1">
    <citation type="submission" date="2018-08" db="EMBL/GenBank/DDBJ databases">
        <title>Sequencing the genomes of 1000 actinobacteria strains.</title>
        <authorList>
            <person name="Klenk H.-P."/>
        </authorList>
    </citation>
    <scope>NUCLEOTIDE SEQUENCE [LARGE SCALE GENOMIC DNA]</scope>
    <source>
        <strain evidence="3 4">DSM 22891</strain>
    </source>
</reference>
<protein>
    <submittedName>
        <fullName evidence="3">Hemerythrin HHE cation binding domain-containing protein</fullName>
    </submittedName>
</protein>
<evidence type="ECO:0000259" key="2">
    <source>
        <dbReference type="Pfam" id="PF01814"/>
    </source>
</evidence>